<keyword evidence="7" id="KW-0067">ATP-binding</keyword>
<proteinExistence type="predicted"/>
<evidence type="ECO:0000256" key="8">
    <source>
        <dbReference type="ARBA" id="ARBA00023012"/>
    </source>
</evidence>
<dbReference type="InterPro" id="IPR036890">
    <property type="entry name" value="HATPase_C_sf"/>
</dbReference>
<organism evidence="14 15">
    <name type="scientific">Actinomadura rugatobispora</name>
    <dbReference type="NCBI Taxonomy" id="1994"/>
    <lineage>
        <taxon>Bacteria</taxon>
        <taxon>Bacillati</taxon>
        <taxon>Actinomycetota</taxon>
        <taxon>Actinomycetes</taxon>
        <taxon>Streptosporangiales</taxon>
        <taxon>Thermomonosporaceae</taxon>
        <taxon>Actinomadura</taxon>
    </lineage>
</organism>
<evidence type="ECO:0000256" key="6">
    <source>
        <dbReference type="ARBA" id="ARBA00022777"/>
    </source>
</evidence>
<evidence type="ECO:0000256" key="10">
    <source>
        <dbReference type="SAM" id="MobiDB-lite"/>
    </source>
</evidence>
<evidence type="ECO:0000256" key="7">
    <source>
        <dbReference type="ARBA" id="ARBA00022840"/>
    </source>
</evidence>
<dbReference type="Proteomes" id="UP001596074">
    <property type="component" value="Unassembled WGS sequence"/>
</dbReference>
<feature type="transmembrane region" description="Helical" evidence="11">
    <location>
        <begin position="96"/>
        <end position="113"/>
    </location>
</feature>
<feature type="region of interest" description="Disordered" evidence="10">
    <location>
        <begin position="63"/>
        <end position="89"/>
    </location>
</feature>
<dbReference type="SUPFAM" id="SSF55874">
    <property type="entry name" value="ATPase domain of HSP90 chaperone/DNA topoisomerase II/histidine kinase"/>
    <property type="match status" value="1"/>
</dbReference>
<protein>
    <recommendedName>
        <fullName evidence="2">histidine kinase</fullName>
        <ecNumber evidence="2">2.7.13.3</ecNumber>
    </recommendedName>
</protein>
<dbReference type="InterPro" id="IPR003594">
    <property type="entry name" value="HATPase_dom"/>
</dbReference>
<dbReference type="InterPro" id="IPR011712">
    <property type="entry name" value="Sig_transdc_His_kin_sub3_dim/P"/>
</dbReference>
<feature type="transmembrane region" description="Helical" evidence="11">
    <location>
        <begin position="133"/>
        <end position="153"/>
    </location>
</feature>
<reference evidence="15" key="1">
    <citation type="journal article" date="2019" name="Int. J. Syst. Evol. Microbiol.">
        <title>The Global Catalogue of Microorganisms (GCM) 10K type strain sequencing project: providing services to taxonomists for standard genome sequencing and annotation.</title>
        <authorList>
            <consortium name="The Broad Institute Genomics Platform"/>
            <consortium name="The Broad Institute Genome Sequencing Center for Infectious Disease"/>
            <person name="Wu L."/>
            <person name="Ma J."/>
        </authorList>
    </citation>
    <scope>NUCLEOTIDE SEQUENCE [LARGE SCALE GENOMIC DNA]</scope>
    <source>
        <strain evidence="15">KCTC 42087</strain>
    </source>
</reference>
<comment type="catalytic activity">
    <reaction evidence="1">
        <text>ATP + protein L-histidine = ADP + protein N-phospho-L-histidine.</text>
        <dbReference type="EC" id="2.7.13.3"/>
    </reaction>
</comment>
<accession>A0ABW0ZQE0</accession>
<feature type="domain" description="Signal transduction histidine kinase subgroup 3 dimerisation and phosphoacceptor" evidence="13">
    <location>
        <begin position="246"/>
        <end position="311"/>
    </location>
</feature>
<feature type="compositionally biased region" description="Gly residues" evidence="10">
    <location>
        <begin position="69"/>
        <end position="86"/>
    </location>
</feature>
<dbReference type="Gene3D" id="1.20.5.1930">
    <property type="match status" value="1"/>
</dbReference>
<dbReference type="Gene3D" id="3.30.565.10">
    <property type="entry name" value="Histidine kinase-like ATPase, C-terminal domain"/>
    <property type="match status" value="1"/>
</dbReference>
<evidence type="ECO:0000256" key="11">
    <source>
        <dbReference type="SAM" id="Phobius"/>
    </source>
</evidence>
<dbReference type="PANTHER" id="PTHR24421:SF10">
    <property type="entry name" value="NITRATE_NITRITE SENSOR PROTEIN NARQ"/>
    <property type="match status" value="1"/>
</dbReference>
<feature type="domain" description="Histidine kinase/HSP90-like ATPase" evidence="12">
    <location>
        <begin position="358"/>
        <end position="448"/>
    </location>
</feature>
<keyword evidence="3" id="KW-0597">Phosphoprotein</keyword>
<evidence type="ECO:0000256" key="9">
    <source>
        <dbReference type="SAM" id="Coils"/>
    </source>
</evidence>
<sequence length="463" mass="47888">MSSSPSSAATPGATAPDGAPPGADPPAGPHRGHFPLPGTWPVWVVPLLLAIFQVVGSLGAQSGERGPWGHDGWGPSEGGHGPGAPGGVDDYSSTPLDALGIALLVGGPALLLLRRRNPVFTLASVGAVTGLYLLRAYTYGPGVFAAAVAIVAAVTAGHRLFAWAATFAGLAGYFVLTWLIGVPFEQRGRPDRVFPVEEPSLGSTAFAVAWVVVPLISGELIRMRAQRAAAAARTRAEEERRQASEERLRMARELHDVLAHNISMINVQAGVALHLIDQDPEQARTALAAIKEASKEALTEMRSVIGVLRSQGESAPRSPTAGLARLEELLGRARSAGLRVDAEIVGERRPLPAGTDLAAFRIVQESLTNVTRHAGPGPVTATVRIAYGERDVAVRVEDDGQGVSLLDDHPGGSGVNGMRERAAALGGTFSAGPRPGGGFRVSASLPVDEEPGPRGGPGPGGAE</sequence>
<dbReference type="EMBL" id="JBHSON010000001">
    <property type="protein sequence ID" value="MFC5744171.1"/>
    <property type="molecule type" value="Genomic_DNA"/>
</dbReference>
<evidence type="ECO:0000259" key="13">
    <source>
        <dbReference type="Pfam" id="PF07730"/>
    </source>
</evidence>
<keyword evidence="4" id="KW-0808">Transferase</keyword>
<keyword evidence="5" id="KW-0547">Nucleotide-binding</keyword>
<feature type="coiled-coil region" evidence="9">
    <location>
        <begin position="222"/>
        <end position="253"/>
    </location>
</feature>
<evidence type="ECO:0000313" key="14">
    <source>
        <dbReference type="EMBL" id="MFC5744171.1"/>
    </source>
</evidence>
<feature type="compositionally biased region" description="Low complexity" evidence="10">
    <location>
        <begin position="1"/>
        <end position="17"/>
    </location>
</feature>
<dbReference type="PANTHER" id="PTHR24421">
    <property type="entry name" value="NITRATE/NITRITE SENSOR PROTEIN NARX-RELATED"/>
    <property type="match status" value="1"/>
</dbReference>
<feature type="region of interest" description="Disordered" evidence="10">
    <location>
        <begin position="427"/>
        <end position="463"/>
    </location>
</feature>
<gene>
    <name evidence="14" type="ORF">ACFPZN_00940</name>
</gene>
<keyword evidence="11" id="KW-0472">Membrane</keyword>
<evidence type="ECO:0000256" key="3">
    <source>
        <dbReference type="ARBA" id="ARBA00022553"/>
    </source>
</evidence>
<evidence type="ECO:0000313" key="15">
    <source>
        <dbReference type="Proteomes" id="UP001596074"/>
    </source>
</evidence>
<evidence type="ECO:0000256" key="2">
    <source>
        <dbReference type="ARBA" id="ARBA00012438"/>
    </source>
</evidence>
<dbReference type="EC" id="2.7.13.3" evidence="2"/>
<dbReference type="GO" id="GO:0016301">
    <property type="term" value="F:kinase activity"/>
    <property type="evidence" value="ECO:0007669"/>
    <property type="project" value="UniProtKB-KW"/>
</dbReference>
<keyword evidence="11" id="KW-0812">Transmembrane</keyword>
<evidence type="ECO:0000259" key="12">
    <source>
        <dbReference type="Pfam" id="PF02518"/>
    </source>
</evidence>
<keyword evidence="8" id="KW-0902">Two-component regulatory system</keyword>
<dbReference type="CDD" id="cd16917">
    <property type="entry name" value="HATPase_UhpB-NarQ-NarX-like"/>
    <property type="match status" value="1"/>
</dbReference>
<keyword evidence="11" id="KW-1133">Transmembrane helix</keyword>
<keyword evidence="6 14" id="KW-0418">Kinase</keyword>
<feature type="compositionally biased region" description="Pro residues" evidence="10">
    <location>
        <begin position="18"/>
        <end position="28"/>
    </location>
</feature>
<dbReference type="Pfam" id="PF07730">
    <property type="entry name" value="HisKA_3"/>
    <property type="match status" value="1"/>
</dbReference>
<feature type="transmembrane region" description="Helical" evidence="11">
    <location>
        <begin position="160"/>
        <end position="181"/>
    </location>
</feature>
<evidence type="ECO:0000256" key="4">
    <source>
        <dbReference type="ARBA" id="ARBA00022679"/>
    </source>
</evidence>
<feature type="region of interest" description="Disordered" evidence="10">
    <location>
        <begin position="1"/>
        <end position="33"/>
    </location>
</feature>
<evidence type="ECO:0000256" key="1">
    <source>
        <dbReference type="ARBA" id="ARBA00000085"/>
    </source>
</evidence>
<name>A0ABW0ZQE0_9ACTN</name>
<feature type="compositionally biased region" description="Gly residues" evidence="10">
    <location>
        <begin position="453"/>
        <end position="463"/>
    </location>
</feature>
<dbReference type="RefSeq" id="WP_378279082.1">
    <property type="nucleotide sequence ID" value="NZ_JBHSON010000001.1"/>
</dbReference>
<dbReference type="InterPro" id="IPR050482">
    <property type="entry name" value="Sensor_HK_TwoCompSys"/>
</dbReference>
<evidence type="ECO:0000256" key="5">
    <source>
        <dbReference type="ARBA" id="ARBA00022741"/>
    </source>
</evidence>
<comment type="caution">
    <text evidence="14">The sequence shown here is derived from an EMBL/GenBank/DDBJ whole genome shotgun (WGS) entry which is preliminary data.</text>
</comment>
<dbReference type="Pfam" id="PF02518">
    <property type="entry name" value="HATPase_c"/>
    <property type="match status" value="1"/>
</dbReference>
<keyword evidence="15" id="KW-1185">Reference proteome</keyword>
<keyword evidence="9" id="KW-0175">Coiled coil</keyword>